<feature type="compositionally biased region" description="Basic and acidic residues" evidence="1">
    <location>
        <begin position="175"/>
        <end position="201"/>
    </location>
</feature>
<proteinExistence type="predicted"/>
<accession>A0A8H3HD41</accession>
<organism evidence="2 3">
    <name type="scientific">Rhizoctonia solani</name>
    <dbReference type="NCBI Taxonomy" id="456999"/>
    <lineage>
        <taxon>Eukaryota</taxon>
        <taxon>Fungi</taxon>
        <taxon>Dikarya</taxon>
        <taxon>Basidiomycota</taxon>
        <taxon>Agaricomycotina</taxon>
        <taxon>Agaricomycetes</taxon>
        <taxon>Cantharellales</taxon>
        <taxon>Ceratobasidiaceae</taxon>
        <taxon>Rhizoctonia</taxon>
    </lineage>
</organism>
<protein>
    <submittedName>
        <fullName evidence="2">Uncharacterized protein</fullName>
    </submittedName>
</protein>
<gene>
    <name evidence="2" type="ORF">RDB_LOCUS116423</name>
</gene>
<sequence>MWIIQLKRFLAVHHPSPHSLTHYTSGMHTLGVFSIVASIGLLSTGALGRPISLRVTHPYPVYRSDNLTELDFRTPGRAMPESRAHLGLSLAAFSKAIEVGFVNVVIRPHEHLVSFARYYETPKQLQSLPVAANQGWPTYNLKKRHSLDGSEESAGADSFPAYNRRRRGSDDLDAEAVRPPDYRRDTIFERSSTHAVAGEHLKPRKNALN</sequence>
<dbReference type="Proteomes" id="UP000663831">
    <property type="component" value="Unassembled WGS sequence"/>
</dbReference>
<dbReference type="AlphaFoldDB" id="A0A8H3HD41"/>
<evidence type="ECO:0000313" key="2">
    <source>
        <dbReference type="EMBL" id="CAE6498666.1"/>
    </source>
</evidence>
<evidence type="ECO:0000313" key="3">
    <source>
        <dbReference type="Proteomes" id="UP000663831"/>
    </source>
</evidence>
<dbReference type="OrthoDB" id="3238493at2759"/>
<comment type="caution">
    <text evidence="2">The sequence shown here is derived from an EMBL/GenBank/DDBJ whole genome shotgun (WGS) entry which is preliminary data.</text>
</comment>
<feature type="region of interest" description="Disordered" evidence="1">
    <location>
        <begin position="146"/>
        <end position="209"/>
    </location>
</feature>
<evidence type="ECO:0000256" key="1">
    <source>
        <dbReference type="SAM" id="MobiDB-lite"/>
    </source>
</evidence>
<name>A0A8H3HD41_9AGAM</name>
<dbReference type="EMBL" id="CAJMWV010004409">
    <property type="protein sequence ID" value="CAE6498666.1"/>
    <property type="molecule type" value="Genomic_DNA"/>
</dbReference>
<reference evidence="2" key="1">
    <citation type="submission" date="2021-01" db="EMBL/GenBank/DDBJ databases">
        <authorList>
            <person name="Kaushik A."/>
        </authorList>
    </citation>
    <scope>NUCLEOTIDE SEQUENCE</scope>
    <source>
        <strain evidence="2">AG3-1AP</strain>
    </source>
</reference>